<sequence>MADDTVRQRKSKKDTSEDEDNLFAGTPAEHSRGAVAQPTKKKSKKSKRSKDDDYSDEYSPWVDILRVLSFLALASCALSYLISNGESFFWGFQDKPWYLKVDYWKAKFNGPLVLTPEQLLQYDGSDPEKPIYLAINHTIFDVSANPRIYGPGGSYNVFAGHDASRGFVTGCFLDDRTPDMRGVEEMFLPLDDPEVDRHWTFDEMRALQQEELEVARQKVHDGLKHWVDFFRKSDKYLEVGRVKREDGWLEKTKQPKLCQRAQEGRVKRKVPGEEKKN</sequence>
<comment type="caution">
    <text evidence="4">The sequence shown here is derived from an EMBL/GenBank/DDBJ whole genome shotgun (WGS) entry which is preliminary data.</text>
</comment>
<evidence type="ECO:0000313" key="5">
    <source>
        <dbReference type="Proteomes" id="UP000295083"/>
    </source>
</evidence>
<keyword evidence="5" id="KW-1185">Reference proteome</keyword>
<organism evidence="4 5">
    <name type="scientific">Colletotrichum spinosum</name>
    <dbReference type="NCBI Taxonomy" id="1347390"/>
    <lineage>
        <taxon>Eukaryota</taxon>
        <taxon>Fungi</taxon>
        <taxon>Dikarya</taxon>
        <taxon>Ascomycota</taxon>
        <taxon>Pezizomycotina</taxon>
        <taxon>Sordariomycetes</taxon>
        <taxon>Hypocreomycetidae</taxon>
        <taxon>Glomerellales</taxon>
        <taxon>Glomerellaceae</taxon>
        <taxon>Colletotrichum</taxon>
        <taxon>Colletotrichum orbiculare species complex</taxon>
    </lineage>
</organism>
<gene>
    <name evidence="4" type="primary">MSBP2</name>
    <name evidence="4" type="ORF">C8035_v011061</name>
</gene>
<dbReference type="FunFam" id="3.10.120.10:FF:000018">
    <property type="entry name" value="Heme/steroid binding domain protein, putative"/>
    <property type="match status" value="1"/>
</dbReference>
<protein>
    <submittedName>
        <fullName evidence="4">Membrane steroid-binding protein 2</fullName>
    </submittedName>
</protein>
<dbReference type="GO" id="GO:0016020">
    <property type="term" value="C:membrane"/>
    <property type="evidence" value="ECO:0007669"/>
    <property type="project" value="TreeGrafter"/>
</dbReference>
<evidence type="ECO:0000256" key="1">
    <source>
        <dbReference type="ARBA" id="ARBA00038357"/>
    </source>
</evidence>
<comment type="similarity">
    <text evidence="1">Belongs to the cytochrome b5 family. MAPR subfamily.</text>
</comment>
<dbReference type="PANTHER" id="PTHR10281">
    <property type="entry name" value="MEMBRANE-ASSOCIATED PROGESTERONE RECEPTOR COMPONENT-RELATED"/>
    <property type="match status" value="1"/>
</dbReference>
<dbReference type="Proteomes" id="UP000295083">
    <property type="component" value="Unassembled WGS sequence"/>
</dbReference>
<dbReference type="PANTHER" id="PTHR10281:SF76">
    <property type="entry name" value="CALCUTTA CUP-RELATED"/>
    <property type="match status" value="1"/>
</dbReference>
<dbReference type="GO" id="GO:0012505">
    <property type="term" value="C:endomembrane system"/>
    <property type="evidence" value="ECO:0007669"/>
    <property type="project" value="TreeGrafter"/>
</dbReference>
<dbReference type="InterPro" id="IPR050577">
    <property type="entry name" value="MAPR/NEUFC/NENF-like"/>
</dbReference>
<evidence type="ECO:0000313" key="4">
    <source>
        <dbReference type="EMBL" id="TDZ32792.1"/>
    </source>
</evidence>
<proteinExistence type="inferred from homology"/>
<evidence type="ECO:0000256" key="2">
    <source>
        <dbReference type="SAM" id="MobiDB-lite"/>
    </source>
</evidence>
<reference evidence="4 5" key="1">
    <citation type="submission" date="2018-11" db="EMBL/GenBank/DDBJ databases">
        <title>Genome sequence and assembly of Colletotrichum spinosum.</title>
        <authorList>
            <person name="Gan P."/>
            <person name="Shirasu K."/>
        </authorList>
    </citation>
    <scope>NUCLEOTIDE SEQUENCE [LARGE SCALE GENOMIC DNA]</scope>
    <source>
        <strain evidence="4 5">CBS 515.97</strain>
    </source>
</reference>
<feature type="domain" description="Cytochrome b5 heme-binding" evidence="3">
    <location>
        <begin position="114"/>
        <end position="196"/>
    </location>
</feature>
<feature type="compositionally biased region" description="Basic residues" evidence="2">
    <location>
        <begin position="39"/>
        <end position="48"/>
    </location>
</feature>
<name>A0A4R8Q3B9_9PEZI</name>
<dbReference type="SUPFAM" id="SSF55856">
    <property type="entry name" value="Cytochrome b5-like heme/steroid binding domain"/>
    <property type="match status" value="1"/>
</dbReference>
<dbReference type="InterPro" id="IPR001199">
    <property type="entry name" value="Cyt_B5-like_heme/steroid-bd"/>
</dbReference>
<dbReference type="AlphaFoldDB" id="A0A4R8Q3B9"/>
<dbReference type="InterPro" id="IPR036400">
    <property type="entry name" value="Cyt_B5-like_heme/steroid_sf"/>
</dbReference>
<dbReference type="Pfam" id="PF00173">
    <property type="entry name" value="Cyt-b5"/>
    <property type="match status" value="1"/>
</dbReference>
<accession>A0A4R8Q3B9</accession>
<feature type="region of interest" description="Disordered" evidence="2">
    <location>
        <begin position="1"/>
        <end position="56"/>
    </location>
</feature>
<evidence type="ECO:0000259" key="3">
    <source>
        <dbReference type="SMART" id="SM01117"/>
    </source>
</evidence>
<dbReference type="EMBL" id="QAPG01000072">
    <property type="protein sequence ID" value="TDZ32792.1"/>
    <property type="molecule type" value="Genomic_DNA"/>
</dbReference>
<dbReference type="Gene3D" id="3.10.120.10">
    <property type="entry name" value="Cytochrome b5-like heme/steroid binding domain"/>
    <property type="match status" value="1"/>
</dbReference>
<dbReference type="SMART" id="SM01117">
    <property type="entry name" value="Cyt-b5"/>
    <property type="match status" value="1"/>
</dbReference>